<dbReference type="OrthoDB" id="10367143at2759"/>
<evidence type="ECO:0000256" key="2">
    <source>
        <dbReference type="ARBA" id="ARBA00022989"/>
    </source>
</evidence>
<keyword evidence="2" id="KW-1133">Transmembrane helix</keyword>
<accession>A0A813A3W3</accession>
<keyword evidence="1" id="KW-0812">Transmembrane</keyword>
<name>A0A813A3W3_9DINO</name>
<feature type="non-terminal residue" evidence="4">
    <location>
        <position position="1"/>
    </location>
</feature>
<evidence type="ECO:0000256" key="1">
    <source>
        <dbReference type="ARBA" id="ARBA00022692"/>
    </source>
</evidence>
<protein>
    <submittedName>
        <fullName evidence="4">ABCB5 protein</fullName>
    </submittedName>
</protein>
<proteinExistence type="predicted"/>
<keyword evidence="3" id="KW-0472">Membrane</keyword>
<dbReference type="Gene3D" id="1.20.1560.10">
    <property type="entry name" value="ABC transporter type 1, transmembrane domain"/>
    <property type="match status" value="1"/>
</dbReference>
<gene>
    <name evidence="4" type="primary">ABCB5</name>
    <name evidence="4" type="ORF">SNEC2469_LOCUS26534</name>
</gene>
<dbReference type="Proteomes" id="UP000601435">
    <property type="component" value="Unassembled WGS sequence"/>
</dbReference>
<dbReference type="GO" id="GO:0005524">
    <property type="term" value="F:ATP binding"/>
    <property type="evidence" value="ECO:0007669"/>
    <property type="project" value="InterPro"/>
</dbReference>
<dbReference type="InterPro" id="IPR036640">
    <property type="entry name" value="ABC1_TM_sf"/>
</dbReference>
<dbReference type="AlphaFoldDB" id="A0A813A3W3"/>
<evidence type="ECO:0000256" key="3">
    <source>
        <dbReference type="ARBA" id="ARBA00023136"/>
    </source>
</evidence>
<reference evidence="4" key="1">
    <citation type="submission" date="2021-02" db="EMBL/GenBank/DDBJ databases">
        <authorList>
            <person name="Dougan E. K."/>
            <person name="Rhodes N."/>
            <person name="Thang M."/>
            <person name="Chan C."/>
        </authorList>
    </citation>
    <scope>NUCLEOTIDE SEQUENCE</scope>
</reference>
<evidence type="ECO:0000313" key="4">
    <source>
        <dbReference type="EMBL" id="CAE7852862.1"/>
    </source>
</evidence>
<comment type="caution">
    <text evidence="4">The sequence shown here is derived from an EMBL/GenBank/DDBJ whole genome shotgun (WGS) entry which is preliminary data.</text>
</comment>
<organism evidence="4 5">
    <name type="scientific">Symbiodinium necroappetens</name>
    <dbReference type="NCBI Taxonomy" id="1628268"/>
    <lineage>
        <taxon>Eukaryota</taxon>
        <taxon>Sar</taxon>
        <taxon>Alveolata</taxon>
        <taxon>Dinophyceae</taxon>
        <taxon>Suessiales</taxon>
        <taxon>Symbiodiniaceae</taxon>
        <taxon>Symbiodinium</taxon>
    </lineage>
</organism>
<dbReference type="EMBL" id="CAJNJA010054175">
    <property type="protein sequence ID" value="CAE7852862.1"/>
    <property type="molecule type" value="Genomic_DNA"/>
</dbReference>
<sequence>MGGATGGMATMTAEQMTAMMDGMMSQMEELCITMMLVGVGATFAAFLQGAAFKIFSEKQAFKFRVLYFDSVLHQ</sequence>
<evidence type="ECO:0000313" key="5">
    <source>
        <dbReference type="Proteomes" id="UP000601435"/>
    </source>
</evidence>
<dbReference type="GO" id="GO:0016020">
    <property type="term" value="C:membrane"/>
    <property type="evidence" value="ECO:0007669"/>
    <property type="project" value="InterPro"/>
</dbReference>
<keyword evidence="5" id="KW-1185">Reference proteome</keyword>